<dbReference type="GO" id="GO:0008865">
    <property type="term" value="F:fructokinase activity"/>
    <property type="evidence" value="ECO:0007669"/>
    <property type="project" value="UniProtKB-EC"/>
</dbReference>
<name>A0A7Y3W5I5_9PROT</name>
<dbReference type="PANTHER" id="PTHR42742">
    <property type="entry name" value="TRANSCRIPTIONAL REPRESSOR MPRA"/>
    <property type="match status" value="1"/>
</dbReference>
<keyword evidence="2" id="KW-0479">Metal-binding</keyword>
<evidence type="ECO:0000313" key="8">
    <source>
        <dbReference type="Proteomes" id="UP000536835"/>
    </source>
</evidence>
<proteinExistence type="predicted"/>
<gene>
    <name evidence="7" type="ORF">HK107_10035</name>
</gene>
<dbReference type="EMBL" id="JABFCX010000003">
    <property type="protein sequence ID" value="NNU16659.1"/>
    <property type="molecule type" value="Genomic_DNA"/>
</dbReference>
<dbReference type="InterPro" id="IPR051804">
    <property type="entry name" value="Carb_Metab_Reg_Kinase/Isom"/>
</dbReference>
<dbReference type="Pfam" id="PF00480">
    <property type="entry name" value="ROK"/>
    <property type="match status" value="1"/>
</dbReference>
<evidence type="ECO:0000256" key="3">
    <source>
        <dbReference type="ARBA" id="ARBA00022833"/>
    </source>
</evidence>
<keyword evidence="8" id="KW-1185">Reference proteome</keyword>
<sequence>MTKPILAGIDAGGTSFKLGIAGPDGSILDRARVPTTTPAATIEASVAALRKLAEEAGGKIEALGIASFGPVDVDPASQSYGTILATPKEGWSGTPLLTQLSQALSVPAALDTDVNAALIAELAEEGLSRAAYITVGTGIGVGMIAAGQLAGRPSHPELGHVRVARFPGDETFEGVCPFHGDCLEGLASAPALIKRFGPLEKLPQHHQAWRLAGHYLGQLCLTLASTARLQRITIGGGVSEAPALVPEVARAFEALNNGYLPEATANLIKKAALGEDAGLKGALLLAARA</sequence>
<comment type="caution">
    <text evidence="7">The sequence shown here is derived from an EMBL/GenBank/DDBJ whole genome shotgun (WGS) entry which is preliminary data.</text>
</comment>
<dbReference type="GO" id="GO:0046872">
    <property type="term" value="F:metal ion binding"/>
    <property type="evidence" value="ECO:0007669"/>
    <property type="project" value="UniProtKB-KW"/>
</dbReference>
<evidence type="ECO:0000256" key="5">
    <source>
        <dbReference type="ARBA" id="ARBA00038887"/>
    </source>
</evidence>
<evidence type="ECO:0000256" key="1">
    <source>
        <dbReference type="ARBA" id="ARBA00001946"/>
    </source>
</evidence>
<organism evidence="7 8">
    <name type="scientific">Parvularcula mediterranea</name>
    <dbReference type="NCBI Taxonomy" id="2732508"/>
    <lineage>
        <taxon>Bacteria</taxon>
        <taxon>Pseudomonadati</taxon>
        <taxon>Pseudomonadota</taxon>
        <taxon>Alphaproteobacteria</taxon>
        <taxon>Parvularculales</taxon>
        <taxon>Parvularculaceae</taxon>
        <taxon>Parvularcula</taxon>
    </lineage>
</organism>
<comment type="cofactor">
    <cofactor evidence="1">
        <name>Mg(2+)</name>
        <dbReference type="ChEBI" id="CHEBI:18420"/>
    </cofactor>
</comment>
<dbReference type="InterPro" id="IPR000600">
    <property type="entry name" value="ROK"/>
</dbReference>
<comment type="catalytic activity">
    <reaction evidence="6">
        <text>D-fructose + ATP = D-fructose 6-phosphate + ADP + H(+)</text>
        <dbReference type="Rhea" id="RHEA:16125"/>
        <dbReference type="ChEBI" id="CHEBI:15378"/>
        <dbReference type="ChEBI" id="CHEBI:30616"/>
        <dbReference type="ChEBI" id="CHEBI:37721"/>
        <dbReference type="ChEBI" id="CHEBI:61527"/>
        <dbReference type="ChEBI" id="CHEBI:456216"/>
        <dbReference type="EC" id="2.7.1.4"/>
    </reaction>
</comment>
<evidence type="ECO:0000313" key="7">
    <source>
        <dbReference type="EMBL" id="NNU16659.1"/>
    </source>
</evidence>
<dbReference type="CDD" id="cd24067">
    <property type="entry name" value="ASKHA_NBD_ROK_BsFRK-like"/>
    <property type="match status" value="1"/>
</dbReference>
<protein>
    <recommendedName>
        <fullName evidence="5">fructokinase</fullName>
        <ecNumber evidence="5">2.7.1.4</ecNumber>
    </recommendedName>
</protein>
<evidence type="ECO:0000256" key="6">
    <source>
        <dbReference type="ARBA" id="ARBA00048451"/>
    </source>
</evidence>
<keyword evidence="3" id="KW-0862">Zinc</keyword>
<dbReference type="RefSeq" id="WP_173199330.1">
    <property type="nucleotide sequence ID" value="NZ_JABFCX010000003.1"/>
</dbReference>
<evidence type="ECO:0000256" key="2">
    <source>
        <dbReference type="ARBA" id="ARBA00022723"/>
    </source>
</evidence>
<keyword evidence="4" id="KW-0460">Magnesium</keyword>
<dbReference type="Gene3D" id="3.30.420.40">
    <property type="match status" value="2"/>
</dbReference>
<dbReference type="SUPFAM" id="SSF53067">
    <property type="entry name" value="Actin-like ATPase domain"/>
    <property type="match status" value="1"/>
</dbReference>
<dbReference type="AlphaFoldDB" id="A0A7Y3W5I5"/>
<dbReference type="PANTHER" id="PTHR42742:SF3">
    <property type="entry name" value="FRUCTOKINASE"/>
    <property type="match status" value="1"/>
</dbReference>
<evidence type="ECO:0000256" key="4">
    <source>
        <dbReference type="ARBA" id="ARBA00022842"/>
    </source>
</evidence>
<dbReference type="InterPro" id="IPR043129">
    <property type="entry name" value="ATPase_NBD"/>
</dbReference>
<dbReference type="EC" id="2.7.1.4" evidence="5"/>
<accession>A0A7Y3W5I5</accession>
<dbReference type="Proteomes" id="UP000536835">
    <property type="component" value="Unassembled WGS sequence"/>
</dbReference>
<reference evidence="7 8" key="1">
    <citation type="submission" date="2020-05" db="EMBL/GenBank/DDBJ databases">
        <title>Parvularcula mediterraneae sp. nov., isolated from polypropylene straw from shallow seawater of the seashore of Laganas in Zakynthos island, Greece.</title>
        <authorList>
            <person name="Szabo I."/>
            <person name="Al-Omari J."/>
            <person name="Rado J."/>
            <person name="Szerdahelyi G.S."/>
        </authorList>
    </citation>
    <scope>NUCLEOTIDE SEQUENCE [LARGE SCALE GENOMIC DNA]</scope>
    <source>
        <strain evidence="7 8">ZS-1/3</strain>
    </source>
</reference>